<dbReference type="PANTHER" id="PTHR10587">
    <property type="entry name" value="GLYCOSYL TRANSFERASE-RELATED"/>
    <property type="match status" value="1"/>
</dbReference>
<keyword evidence="3" id="KW-0732">Signal</keyword>
<gene>
    <name evidence="5" type="ORF">SAMN05421672_101219</name>
</gene>
<dbReference type="CDD" id="cd10917">
    <property type="entry name" value="CE4_NodB_like_6s_7s"/>
    <property type="match status" value="1"/>
</dbReference>
<dbReference type="InterPro" id="IPR011330">
    <property type="entry name" value="Glyco_hydro/deAcase_b/a-brl"/>
</dbReference>
<dbReference type="GO" id="GO:0005975">
    <property type="term" value="P:carbohydrate metabolic process"/>
    <property type="evidence" value="ECO:0007669"/>
    <property type="project" value="InterPro"/>
</dbReference>
<dbReference type="InterPro" id="IPR002509">
    <property type="entry name" value="NODB_dom"/>
</dbReference>
<evidence type="ECO:0000256" key="2">
    <source>
        <dbReference type="ARBA" id="ARBA00022801"/>
    </source>
</evidence>
<feature type="domain" description="NodB homology" evidence="4">
    <location>
        <begin position="194"/>
        <end position="378"/>
    </location>
</feature>
<evidence type="ECO:0000256" key="1">
    <source>
        <dbReference type="ARBA" id="ARBA00022723"/>
    </source>
</evidence>
<evidence type="ECO:0000256" key="3">
    <source>
        <dbReference type="SAM" id="SignalP"/>
    </source>
</evidence>
<reference evidence="5 6" key="1">
    <citation type="submission" date="2017-01" db="EMBL/GenBank/DDBJ databases">
        <authorList>
            <person name="Mah S.A."/>
            <person name="Swanson W.J."/>
            <person name="Moy G.W."/>
            <person name="Vacquier V.D."/>
        </authorList>
    </citation>
    <scope>NUCLEOTIDE SEQUENCE [LARGE SCALE GENOMIC DNA]</scope>
    <source>
        <strain evidence="5 6">ATCC 29606</strain>
    </source>
</reference>
<dbReference type="PROSITE" id="PS51677">
    <property type="entry name" value="NODB"/>
    <property type="match status" value="1"/>
</dbReference>
<dbReference type="SUPFAM" id="SSF88713">
    <property type="entry name" value="Glycoside hydrolase/deacetylase"/>
    <property type="match status" value="1"/>
</dbReference>
<dbReference type="Proteomes" id="UP000186079">
    <property type="component" value="Unassembled WGS sequence"/>
</dbReference>
<dbReference type="EMBL" id="FTMC01000001">
    <property type="protein sequence ID" value="SIP89504.1"/>
    <property type="molecule type" value="Genomic_DNA"/>
</dbReference>
<evidence type="ECO:0000259" key="4">
    <source>
        <dbReference type="PROSITE" id="PS51677"/>
    </source>
</evidence>
<name>A0A1N6NBP5_9PSED</name>
<dbReference type="Gene3D" id="3.20.20.370">
    <property type="entry name" value="Glycoside hydrolase/deacetylase"/>
    <property type="match status" value="1"/>
</dbReference>
<protein>
    <submittedName>
        <fullName evidence="5">Peptidoglycan/xylan/chitin deacetylase, PgdA/CDA1 family</fullName>
    </submittedName>
</protein>
<evidence type="ECO:0000313" key="5">
    <source>
        <dbReference type="EMBL" id="SIP89504.1"/>
    </source>
</evidence>
<sequence>MARRAAWPLGLAIALLAGLAWAGSAAQAAGPADVATLDLRTWVEPLDTPAGFDRASRAALLVYASTMHGLPPRDEAQLLAHLRIKRLNRASLDQWLEAERARAWRNYQLASADCRAGDWSCVGPLDDFATLGEAAQNALAGLGGGLATWHSQLTAFSQAYLTEQMRLAALFPTVSSEIATFGRHEWSGDELDDRQFFLTFDDGPGAHTEATRAMLARHGRNATFFVLGENLQARLSRDGGEALDRLYAGQCVASHGWEHRSHARWDGWQDSVLTSRALLHSTLPDSTLLPLFRPPYGQRTADSGTFFTAQGIQVALWNLDSQDWQRALDAEAIGQRMLGLMLIKRRGVLLFHDVHGKASAALPGVFAALGDAVSWPDCRELAARH</sequence>
<keyword evidence="1" id="KW-0479">Metal-binding</keyword>
<accession>A0A1N6NBP5</accession>
<dbReference type="GO" id="GO:0046872">
    <property type="term" value="F:metal ion binding"/>
    <property type="evidence" value="ECO:0007669"/>
    <property type="project" value="UniProtKB-KW"/>
</dbReference>
<evidence type="ECO:0000313" key="6">
    <source>
        <dbReference type="Proteomes" id="UP000186079"/>
    </source>
</evidence>
<dbReference type="InterPro" id="IPR050248">
    <property type="entry name" value="Polysacc_deacetylase_ArnD"/>
</dbReference>
<organism evidence="5 6">
    <name type="scientific">Pseudomonas flexibilis</name>
    <dbReference type="NCBI Taxonomy" id="706570"/>
    <lineage>
        <taxon>Bacteria</taxon>
        <taxon>Pseudomonadati</taxon>
        <taxon>Pseudomonadota</taxon>
        <taxon>Gammaproteobacteria</taxon>
        <taxon>Pseudomonadales</taxon>
        <taxon>Pseudomonadaceae</taxon>
        <taxon>Pseudomonas</taxon>
    </lineage>
</organism>
<keyword evidence="2" id="KW-0378">Hydrolase</keyword>
<dbReference type="Pfam" id="PF01522">
    <property type="entry name" value="Polysacc_deac_1"/>
    <property type="match status" value="1"/>
</dbReference>
<dbReference type="RefSeq" id="WP_052199676.1">
    <property type="nucleotide sequence ID" value="NZ_FTMC01000001.1"/>
</dbReference>
<feature type="chain" id="PRO_5010231720" evidence="3">
    <location>
        <begin position="23"/>
        <end position="385"/>
    </location>
</feature>
<dbReference type="GO" id="GO:0016810">
    <property type="term" value="F:hydrolase activity, acting on carbon-nitrogen (but not peptide) bonds"/>
    <property type="evidence" value="ECO:0007669"/>
    <property type="project" value="InterPro"/>
</dbReference>
<feature type="signal peptide" evidence="3">
    <location>
        <begin position="1"/>
        <end position="22"/>
    </location>
</feature>
<proteinExistence type="predicted"/>
<dbReference type="PANTHER" id="PTHR10587:SF133">
    <property type="entry name" value="CHITIN DEACETYLASE 1-RELATED"/>
    <property type="match status" value="1"/>
</dbReference>
<dbReference type="AlphaFoldDB" id="A0A1N6NBP5"/>
<dbReference type="GO" id="GO:0016020">
    <property type="term" value="C:membrane"/>
    <property type="evidence" value="ECO:0007669"/>
    <property type="project" value="TreeGrafter"/>
</dbReference>